<sequence length="835" mass="94772">MYIDLFPKQDMAPNQYFHLVLHYQDNVIEVRNVDPDRYSYLDLVDDVSDTVLSYIPGKGRLEIVNLFVDVVPSKEIVEFNKILEVFEVSDNDLVGGNDVVEGGGVGEGIVVDCDERVEREDGVVEDNEMEDGDEDVGDDFYGFSDEDRDWNEYEDEHEEGDDDDVSLDEEEVSSDDDAISNYQSDDNEGNASDNEVSNAPKRLKANYFDSSNFGKESYLGPQGEVILEEKMIFSNVDAFRAALRDYTMRTGFKLVRDKNEKARVTAHCAAKGCPWRIHASPLPDGITYKIKKLTGEHNCTRIVQNGDATAPWIAGKLLKHFRENPNMGIDVMQEKLLDMYGIESGRSQLYRARRLCIDKLEGNHENQYMLLPTYADIVRQTNPGSLFKIQYDRPSLQVNPTFMRCFISFEAMQWGFKNGCRPFIGSIIGTDEQKPWTIISDQQKGLDKIVAEILPQATHKKCSRHIFCNFKSRFPGLEMRKQFWKAARAYCRRDFNMAMDIIKEYSVDAHEYLSKLEPHEWSKHAFDDRVKSDHITNNFAESFNNWIGKLRNKPILTLLEGIRSKIMCRMQKRYQKALEWNTMATQNINKLMTDLTYASRTCKVAFSGGSELSFDNYVHPYFKKEGYLVTYGRIIHPIMDHTMWTQVPGDVLQPPPLRRQRGRPRKNRRRQEGEAPPGPSQEKRSQTLRCTKCKEFGHNRRTCQGGPVRGSRGRGVQNNVRGRGTTRGGHSDSGGNAIGWTQVDMELFVRGRGRGRGRGRSTSSTARGRGRSTSAPRGRSTSAARGRGRRGSTTSRGTFRGRSSGANINSINEGTRGPNILASQGTQPSQCLTQL</sequence>
<dbReference type="EMBL" id="CM037154">
    <property type="protein sequence ID" value="KAH7860159.1"/>
    <property type="molecule type" value="Genomic_DNA"/>
</dbReference>
<protein>
    <submittedName>
        <fullName evidence="1">Uncharacterized protein</fullName>
    </submittedName>
</protein>
<gene>
    <name evidence="1" type="ORF">Vadar_010052</name>
</gene>
<name>A0ACB7Z341_9ERIC</name>
<organism evidence="1 2">
    <name type="scientific">Vaccinium darrowii</name>
    <dbReference type="NCBI Taxonomy" id="229202"/>
    <lineage>
        <taxon>Eukaryota</taxon>
        <taxon>Viridiplantae</taxon>
        <taxon>Streptophyta</taxon>
        <taxon>Embryophyta</taxon>
        <taxon>Tracheophyta</taxon>
        <taxon>Spermatophyta</taxon>
        <taxon>Magnoliopsida</taxon>
        <taxon>eudicotyledons</taxon>
        <taxon>Gunneridae</taxon>
        <taxon>Pentapetalae</taxon>
        <taxon>asterids</taxon>
        <taxon>Ericales</taxon>
        <taxon>Ericaceae</taxon>
        <taxon>Vaccinioideae</taxon>
        <taxon>Vaccinieae</taxon>
        <taxon>Vaccinium</taxon>
    </lineage>
</organism>
<reference evidence="1 2" key="1">
    <citation type="journal article" date="2021" name="Hortic Res">
        <title>High-quality reference genome and annotation aids understanding of berry development for evergreen blueberry (Vaccinium darrowii).</title>
        <authorList>
            <person name="Yu J."/>
            <person name="Hulse-Kemp A.M."/>
            <person name="Babiker E."/>
            <person name="Staton M."/>
        </authorList>
    </citation>
    <scope>NUCLEOTIDE SEQUENCE [LARGE SCALE GENOMIC DNA]</scope>
    <source>
        <strain evidence="2">cv. NJ 8807/NJ 8810</strain>
        <tissue evidence="1">Young leaf</tissue>
    </source>
</reference>
<comment type="caution">
    <text evidence="1">The sequence shown here is derived from an EMBL/GenBank/DDBJ whole genome shotgun (WGS) entry which is preliminary data.</text>
</comment>
<accession>A0ACB7Z341</accession>
<proteinExistence type="predicted"/>
<dbReference type="Proteomes" id="UP000828048">
    <property type="component" value="Chromosome 4"/>
</dbReference>
<evidence type="ECO:0000313" key="2">
    <source>
        <dbReference type="Proteomes" id="UP000828048"/>
    </source>
</evidence>
<evidence type="ECO:0000313" key="1">
    <source>
        <dbReference type="EMBL" id="KAH7860159.1"/>
    </source>
</evidence>
<keyword evidence="2" id="KW-1185">Reference proteome</keyword>